<reference evidence="1" key="1">
    <citation type="journal article" date="2020" name="Nature">
        <title>Giant virus diversity and host interactions through global metagenomics.</title>
        <authorList>
            <person name="Schulz F."/>
            <person name="Roux S."/>
            <person name="Paez-Espino D."/>
            <person name="Jungbluth S."/>
            <person name="Walsh D.A."/>
            <person name="Denef V.J."/>
            <person name="McMahon K.D."/>
            <person name="Konstantinidis K.T."/>
            <person name="Eloe-Fadrosh E.A."/>
            <person name="Kyrpides N.C."/>
            <person name="Woyke T."/>
        </authorList>
    </citation>
    <scope>NUCLEOTIDE SEQUENCE</scope>
    <source>
        <strain evidence="1">GVMAG-M-3300027804-48</strain>
    </source>
</reference>
<sequence>MTCEYTKELKSYINDLKKNLDSFPDSNEEECMDILTNFFSSLNKYLNDPIIQDWKDKALTMVETSSTVECNEFSILFINILTHYVNCLEDFKLFVFDDNLSSYLINYIKTKIIENNIADIIKIGISFITHYNDIMNIWNKISNKERCQDLSQAILDAINVRTILILYGYYHYIKKIDEFIKTTKNIADIALNELIEHIFSGIDLEECAEMAEMNCILSVPIKNIFKNYLIEQFNKVVLLIDENKNEIIRYVYKFKTDTKKDITDNIDTLISETPPETPSENTINELFKQILIIVRNYMSYEPIKYKKIDNYITIPQYVGNCWYISMITGMSYSDRSRKLLQKQFSTSIPNLPIEQDTTPMNAANTLFTEFIKYIINTITSKKLGYSNELSDDCGHFINFKNNQTNYLDAIYADLLPKIEKQYPNIDDNIDQYISNMDSYIGSAMAYYYKIYLKTEYNKKSGQPKKSLYGISTHEFIILAYLYNLFNVKTLYLYEMNKRANKKYRKSIFSIYSDENPDIIFIDNIKDKFLDKKYKMLEDYETSFLTYPNLEIIILNDNIYVLDYIIINDNEEGKCETLKCGHVISAITYNKQKYMYNSQFNINETLEHHIKCGDDEEIRIPCPLFRQNWNIVDTIDFCVRKCYNKQLTDIASLPDQPYKDYYKLCYSTINSHTIQAYIKLGSLTDIGVSVADCETVIKQKIEEYEATTEPEAKLGGANKKVKIIINKKIINRVVFKNRYVKINNNNVDLSNFKYSKKYDVYYIKKSDLNIL</sequence>
<protein>
    <submittedName>
        <fullName evidence="1">Uncharacterized protein</fullName>
    </submittedName>
</protein>
<proteinExistence type="predicted"/>
<name>A0A6C0LFG4_9ZZZZ</name>
<accession>A0A6C0LFG4</accession>
<evidence type="ECO:0000313" key="1">
    <source>
        <dbReference type="EMBL" id="QHU29736.1"/>
    </source>
</evidence>
<dbReference type="EMBL" id="MN740494">
    <property type="protein sequence ID" value="QHU29736.1"/>
    <property type="molecule type" value="Genomic_DNA"/>
</dbReference>
<dbReference type="AlphaFoldDB" id="A0A6C0LFG4"/>
<organism evidence="1">
    <name type="scientific">viral metagenome</name>
    <dbReference type="NCBI Taxonomy" id="1070528"/>
    <lineage>
        <taxon>unclassified sequences</taxon>
        <taxon>metagenomes</taxon>
        <taxon>organismal metagenomes</taxon>
    </lineage>
</organism>